<gene>
    <name evidence="1" type="ORF">NCTC11388_02831</name>
</gene>
<dbReference type="RefSeq" id="WP_115170570.1">
    <property type="nucleotide sequence ID" value="NZ_UGYW01000002.1"/>
</dbReference>
<sequence>MRTKSKNTPVINLHELVEIAEDAIKHEAIKLEVCFKSIERIKDIIIDVSLWAEPESEMLEVFHAALELELMIETAKRIFSEDIQSPCVKSIAHMSLFLNSFANA</sequence>
<name>A0A380CEH1_SPHSI</name>
<evidence type="ECO:0000313" key="1">
    <source>
        <dbReference type="EMBL" id="SUJ19115.1"/>
    </source>
</evidence>
<accession>A0A380CEH1</accession>
<dbReference type="AlphaFoldDB" id="A0A380CEH1"/>
<proteinExistence type="predicted"/>
<dbReference type="EMBL" id="UGYW01000002">
    <property type="protein sequence ID" value="SUJ19115.1"/>
    <property type="molecule type" value="Genomic_DNA"/>
</dbReference>
<organism evidence="1 2">
    <name type="scientific">Sphingobacterium spiritivorum</name>
    <name type="common">Flavobacterium spiritivorum</name>
    <dbReference type="NCBI Taxonomy" id="258"/>
    <lineage>
        <taxon>Bacteria</taxon>
        <taxon>Pseudomonadati</taxon>
        <taxon>Bacteroidota</taxon>
        <taxon>Sphingobacteriia</taxon>
        <taxon>Sphingobacteriales</taxon>
        <taxon>Sphingobacteriaceae</taxon>
        <taxon>Sphingobacterium</taxon>
    </lineage>
</organism>
<reference evidence="1 2" key="1">
    <citation type="submission" date="2018-06" db="EMBL/GenBank/DDBJ databases">
        <authorList>
            <consortium name="Pathogen Informatics"/>
            <person name="Doyle S."/>
        </authorList>
    </citation>
    <scope>NUCLEOTIDE SEQUENCE [LARGE SCALE GENOMIC DNA]</scope>
    <source>
        <strain evidence="1 2">NCTC11388</strain>
    </source>
</reference>
<evidence type="ECO:0000313" key="2">
    <source>
        <dbReference type="Proteomes" id="UP000254893"/>
    </source>
</evidence>
<protein>
    <submittedName>
        <fullName evidence="1">Uncharacterized protein</fullName>
    </submittedName>
</protein>
<dbReference type="Proteomes" id="UP000254893">
    <property type="component" value="Unassembled WGS sequence"/>
</dbReference>